<reference evidence="2 3" key="1">
    <citation type="submission" date="2019-06" db="EMBL/GenBank/DDBJ databases">
        <title>Sequencing the genomes of 1000 actinobacteria strains.</title>
        <authorList>
            <person name="Klenk H.-P."/>
        </authorList>
    </citation>
    <scope>NUCLEOTIDE SEQUENCE [LARGE SCALE GENOMIC DNA]</scope>
    <source>
        <strain evidence="2 3">DSM 26477</strain>
    </source>
</reference>
<keyword evidence="3" id="KW-1185">Reference proteome</keyword>
<dbReference type="Proteomes" id="UP000317998">
    <property type="component" value="Unassembled WGS sequence"/>
</dbReference>
<proteinExistence type="predicted"/>
<dbReference type="AlphaFoldDB" id="A0A542XX23"/>
<organism evidence="2 3">
    <name type="scientific">Homoserinimonas aerilata</name>
    <dbReference type="NCBI Taxonomy" id="1162970"/>
    <lineage>
        <taxon>Bacteria</taxon>
        <taxon>Bacillati</taxon>
        <taxon>Actinomycetota</taxon>
        <taxon>Actinomycetes</taxon>
        <taxon>Micrococcales</taxon>
        <taxon>Microbacteriaceae</taxon>
        <taxon>Homoserinimonas</taxon>
    </lineage>
</organism>
<protein>
    <submittedName>
        <fullName evidence="2">Uncharacterized protein</fullName>
    </submittedName>
</protein>
<comment type="caution">
    <text evidence="2">The sequence shown here is derived from an EMBL/GenBank/DDBJ whole genome shotgun (WGS) entry which is preliminary data.</text>
</comment>
<evidence type="ECO:0000313" key="2">
    <source>
        <dbReference type="EMBL" id="TQL40385.1"/>
    </source>
</evidence>
<evidence type="ECO:0000256" key="1">
    <source>
        <dbReference type="SAM" id="MobiDB-lite"/>
    </source>
</evidence>
<sequence>MTFDPFENQGGAAAWDPDAAAASKKAADKLFASAEEVDSAPLEGADTSDTSPLGGPASDEPAPGTEGDEDLRRDENGEGTDEA</sequence>
<dbReference type="EMBL" id="VFOM01000006">
    <property type="protein sequence ID" value="TQL40385.1"/>
    <property type="molecule type" value="Genomic_DNA"/>
</dbReference>
<gene>
    <name evidence="2" type="ORF">FB562_2719</name>
</gene>
<feature type="region of interest" description="Disordered" evidence="1">
    <location>
        <begin position="33"/>
        <end position="83"/>
    </location>
</feature>
<dbReference type="RefSeq" id="WP_141881815.1">
    <property type="nucleotide sequence ID" value="NZ_VFOM01000006.1"/>
</dbReference>
<evidence type="ECO:0000313" key="3">
    <source>
        <dbReference type="Proteomes" id="UP000317998"/>
    </source>
</evidence>
<accession>A0A542XX23</accession>
<name>A0A542XX23_9MICO</name>